<feature type="region of interest" description="Disordered" evidence="1">
    <location>
        <begin position="146"/>
        <end position="261"/>
    </location>
</feature>
<dbReference type="EMBL" id="GEBQ01028210">
    <property type="protein sequence ID" value="JAT11767.1"/>
    <property type="molecule type" value="Transcribed_RNA"/>
</dbReference>
<evidence type="ECO:0000256" key="1">
    <source>
        <dbReference type="SAM" id="MobiDB-lite"/>
    </source>
</evidence>
<protein>
    <submittedName>
        <fullName evidence="2">Uncharacterized protein</fullName>
    </submittedName>
</protein>
<feature type="compositionally biased region" description="Acidic residues" evidence="1">
    <location>
        <begin position="1"/>
        <end position="12"/>
    </location>
</feature>
<feature type="non-terminal residue" evidence="2">
    <location>
        <position position="284"/>
    </location>
</feature>
<accession>A0A1B6KJY2</accession>
<feature type="compositionally biased region" description="Low complexity" evidence="1">
    <location>
        <begin position="83"/>
        <end position="99"/>
    </location>
</feature>
<evidence type="ECO:0000313" key="2">
    <source>
        <dbReference type="EMBL" id="JAT11767.1"/>
    </source>
</evidence>
<name>A0A1B6KJY2_9HEMI</name>
<sequence length="284" mass="32216">VVLEEDAEEEKEGNETYIEVGSEEDVFEGSEGVENEEVIEKLRPSQTYKVTKSKISDKTPSVVDDFQNEESSNEDYNLEETSESGYSEDSYSSIESQPSKYDDPNAQQNCRPLPEDPNRVGPKKLVLYVIEEEVNGQIKKRVVLEEDAEEEKEGNETYIEVGSEEDVFEGSEGVENEEVIEKLRPSQTYKVTKSKISDKTPSVVDDFQNEESSNEDYNLEETSESGYSEDSYSSIESQPSKYDDPNAQQNCRPLPEDPNRVGPKKLVLYVIEEEVNGQIKKRVV</sequence>
<feature type="compositionally biased region" description="Low complexity" evidence="1">
    <location>
        <begin position="224"/>
        <end position="240"/>
    </location>
</feature>
<feature type="compositionally biased region" description="Acidic residues" evidence="1">
    <location>
        <begin position="21"/>
        <end position="37"/>
    </location>
</feature>
<dbReference type="AlphaFoldDB" id="A0A1B6KJY2"/>
<feature type="region of interest" description="Disordered" evidence="1">
    <location>
        <begin position="1"/>
        <end position="119"/>
    </location>
</feature>
<proteinExistence type="predicted"/>
<reference evidence="2" key="1">
    <citation type="submission" date="2015-11" db="EMBL/GenBank/DDBJ databases">
        <title>De novo transcriptome assembly of four potential Pierce s Disease insect vectors from Arizona vineyards.</title>
        <authorList>
            <person name="Tassone E.E."/>
        </authorList>
    </citation>
    <scope>NUCLEOTIDE SEQUENCE</scope>
</reference>
<feature type="compositionally biased region" description="Acidic residues" evidence="1">
    <location>
        <begin position="162"/>
        <end position="178"/>
    </location>
</feature>
<feature type="non-terminal residue" evidence="2">
    <location>
        <position position="1"/>
    </location>
</feature>
<organism evidence="2">
    <name type="scientific">Graphocephala atropunctata</name>
    <dbReference type="NCBI Taxonomy" id="36148"/>
    <lineage>
        <taxon>Eukaryota</taxon>
        <taxon>Metazoa</taxon>
        <taxon>Ecdysozoa</taxon>
        <taxon>Arthropoda</taxon>
        <taxon>Hexapoda</taxon>
        <taxon>Insecta</taxon>
        <taxon>Pterygota</taxon>
        <taxon>Neoptera</taxon>
        <taxon>Paraneoptera</taxon>
        <taxon>Hemiptera</taxon>
        <taxon>Auchenorrhyncha</taxon>
        <taxon>Membracoidea</taxon>
        <taxon>Cicadellidae</taxon>
        <taxon>Cicadellinae</taxon>
        <taxon>Cicadellini</taxon>
        <taxon>Graphocephala</taxon>
    </lineage>
</organism>
<feature type="compositionally biased region" description="Acidic residues" evidence="1">
    <location>
        <begin position="207"/>
        <end position="223"/>
    </location>
</feature>
<gene>
    <name evidence="2" type="ORF">g.4411</name>
</gene>
<feature type="compositionally biased region" description="Acidic residues" evidence="1">
    <location>
        <begin position="66"/>
        <end position="82"/>
    </location>
</feature>